<protein>
    <submittedName>
        <fullName evidence="1">Uncharacterized protein</fullName>
    </submittedName>
</protein>
<sequence length="119" mass="13215">MYVTRPLSLYKASNGAASEPPPEGPHSGYLVIQDEAYEAQAEMIGCCGMRKDQGLRNLLFPQNRLLTADMVFKAFLVPVPGMPLSANRYYVIHPKGKMQGSSPAIIYQVFVSYLPFMLN</sequence>
<name>A0A7I8LCT7_SPIIN</name>
<dbReference type="InterPro" id="IPR010683">
    <property type="entry name" value="DUF1262"/>
</dbReference>
<reference evidence="1" key="1">
    <citation type="submission" date="2020-02" db="EMBL/GenBank/DDBJ databases">
        <authorList>
            <person name="Scholz U."/>
            <person name="Mascher M."/>
            <person name="Fiebig A."/>
        </authorList>
    </citation>
    <scope>NUCLEOTIDE SEQUENCE</scope>
</reference>
<dbReference type="EMBL" id="LR746276">
    <property type="protein sequence ID" value="CAA7407124.1"/>
    <property type="molecule type" value="Genomic_DNA"/>
</dbReference>
<accession>A0A7I8LCT7</accession>
<dbReference type="PANTHER" id="PTHR31050">
    <property type="entry name" value="OS08G0413200 PROTEIN"/>
    <property type="match status" value="1"/>
</dbReference>
<dbReference type="Pfam" id="PF06880">
    <property type="entry name" value="DUF1262"/>
    <property type="match status" value="1"/>
</dbReference>
<dbReference type="OrthoDB" id="647907at2759"/>
<gene>
    <name evidence="1" type="ORF">SI8410_13017802</name>
</gene>
<dbReference type="AlphaFoldDB" id="A0A7I8LCT7"/>
<evidence type="ECO:0000313" key="1">
    <source>
        <dbReference type="EMBL" id="CAA7407124.1"/>
    </source>
</evidence>
<evidence type="ECO:0000313" key="2">
    <source>
        <dbReference type="Proteomes" id="UP000663760"/>
    </source>
</evidence>
<keyword evidence="2" id="KW-1185">Reference proteome</keyword>
<organism evidence="1 2">
    <name type="scientific">Spirodela intermedia</name>
    <name type="common">Intermediate duckweed</name>
    <dbReference type="NCBI Taxonomy" id="51605"/>
    <lineage>
        <taxon>Eukaryota</taxon>
        <taxon>Viridiplantae</taxon>
        <taxon>Streptophyta</taxon>
        <taxon>Embryophyta</taxon>
        <taxon>Tracheophyta</taxon>
        <taxon>Spermatophyta</taxon>
        <taxon>Magnoliopsida</taxon>
        <taxon>Liliopsida</taxon>
        <taxon>Araceae</taxon>
        <taxon>Lemnoideae</taxon>
        <taxon>Spirodela</taxon>
    </lineage>
</organism>
<proteinExistence type="predicted"/>
<dbReference type="Proteomes" id="UP000663760">
    <property type="component" value="Chromosome 13"/>
</dbReference>
<dbReference type="PANTHER" id="PTHR31050:SF3">
    <property type="entry name" value="OS08G0412800 PROTEIN"/>
    <property type="match status" value="1"/>
</dbReference>